<dbReference type="InterPro" id="IPR036365">
    <property type="entry name" value="PGBD-like_sf"/>
</dbReference>
<dbReference type="InterPro" id="IPR005490">
    <property type="entry name" value="LD_TPept_cat_dom"/>
</dbReference>
<dbReference type="InterPro" id="IPR038063">
    <property type="entry name" value="Transpep_catalytic_dom"/>
</dbReference>
<name>A0ABV4HYL5_9ACTN</name>
<evidence type="ECO:0000313" key="9">
    <source>
        <dbReference type="EMBL" id="MEZ0491507.1"/>
    </source>
</evidence>
<sequence>MSTKSLPTHPSPRSTGRRLALRLLACTAAVAACGAALSSQADASAPVLAPRFASVSATVPVGSTTSPGGVLEVGSQGARVLAAQQRLTALGYWLGNPDGHYAELTRQAVMALQGAAGLHRDGILGPATRTALDRGVVPRVSVRTGHSVEIDRAAGTLTFADGGRVTTVLHTSTGSFQRYRFPDGRTALADTPAGSFHVYRTVDGVRVAALGRLYRPRYFDPSQGIAVHGAAHVPGYPASHGCARVTNAAMDMIWSTNQMPMGTQVVVR</sequence>
<evidence type="ECO:0000256" key="6">
    <source>
        <dbReference type="PROSITE-ProRule" id="PRU01373"/>
    </source>
</evidence>
<keyword evidence="2" id="KW-0808">Transferase</keyword>
<dbReference type="InterPro" id="IPR050979">
    <property type="entry name" value="LD-transpeptidase"/>
</dbReference>
<evidence type="ECO:0000256" key="2">
    <source>
        <dbReference type="ARBA" id="ARBA00022679"/>
    </source>
</evidence>
<comment type="pathway">
    <text evidence="1 6">Cell wall biogenesis; peptidoglycan biosynthesis.</text>
</comment>
<dbReference type="PROSITE" id="PS51318">
    <property type="entry name" value="TAT"/>
    <property type="match status" value="1"/>
</dbReference>
<accession>A0ABV4HYL5</accession>
<keyword evidence="3 6" id="KW-0133">Cell shape</keyword>
<feature type="signal peptide" evidence="7">
    <location>
        <begin position="1"/>
        <end position="43"/>
    </location>
</feature>
<dbReference type="CDD" id="cd16913">
    <property type="entry name" value="YkuD_like"/>
    <property type="match status" value="1"/>
</dbReference>
<feature type="domain" description="L,D-TPase catalytic" evidence="8">
    <location>
        <begin position="146"/>
        <end position="268"/>
    </location>
</feature>
<dbReference type="SUPFAM" id="SSF47090">
    <property type="entry name" value="PGBD-like"/>
    <property type="match status" value="1"/>
</dbReference>
<evidence type="ECO:0000256" key="5">
    <source>
        <dbReference type="ARBA" id="ARBA00023316"/>
    </source>
</evidence>
<organism evidence="9 10">
    <name type="scientific">Kineococcus mangrovi</name>
    <dbReference type="NCBI Taxonomy" id="1660183"/>
    <lineage>
        <taxon>Bacteria</taxon>
        <taxon>Bacillati</taxon>
        <taxon>Actinomycetota</taxon>
        <taxon>Actinomycetes</taxon>
        <taxon>Kineosporiales</taxon>
        <taxon>Kineosporiaceae</taxon>
        <taxon>Kineococcus</taxon>
    </lineage>
</organism>
<dbReference type="InterPro" id="IPR036366">
    <property type="entry name" value="PGBDSf"/>
</dbReference>
<reference evidence="9 10" key="1">
    <citation type="submission" date="2024-07" db="EMBL/GenBank/DDBJ databases">
        <authorList>
            <person name="Thanompreechachai J."/>
            <person name="Duangmal K."/>
        </authorList>
    </citation>
    <scope>NUCLEOTIDE SEQUENCE [LARGE SCALE GENOMIC DNA]</scope>
    <source>
        <strain evidence="9 10">TBRC 1896</strain>
    </source>
</reference>
<dbReference type="InterPro" id="IPR006311">
    <property type="entry name" value="TAT_signal"/>
</dbReference>
<comment type="caution">
    <text evidence="9">The sequence shown here is derived from an EMBL/GenBank/DDBJ whole genome shotgun (WGS) entry which is preliminary data.</text>
</comment>
<dbReference type="Gene3D" id="2.40.440.10">
    <property type="entry name" value="L,D-transpeptidase catalytic domain-like"/>
    <property type="match status" value="1"/>
</dbReference>
<proteinExistence type="predicted"/>
<keyword evidence="4 6" id="KW-0573">Peptidoglycan synthesis</keyword>
<dbReference type="SUPFAM" id="SSF141523">
    <property type="entry name" value="L,D-transpeptidase catalytic domain-like"/>
    <property type="match status" value="1"/>
</dbReference>
<dbReference type="Gene3D" id="1.10.101.10">
    <property type="entry name" value="PGBD-like superfamily/PGBD"/>
    <property type="match status" value="1"/>
</dbReference>
<dbReference type="PROSITE" id="PS51257">
    <property type="entry name" value="PROKAR_LIPOPROTEIN"/>
    <property type="match status" value="1"/>
</dbReference>
<keyword evidence="5 6" id="KW-0961">Cell wall biogenesis/degradation</keyword>
<dbReference type="Pfam" id="PF03734">
    <property type="entry name" value="YkuD"/>
    <property type="match status" value="1"/>
</dbReference>
<keyword evidence="7" id="KW-0732">Signal</keyword>
<feature type="active site" description="Nucleophile" evidence="6">
    <location>
        <position position="242"/>
    </location>
</feature>
<feature type="chain" id="PRO_5047223204" evidence="7">
    <location>
        <begin position="44"/>
        <end position="268"/>
    </location>
</feature>
<dbReference type="Proteomes" id="UP001566476">
    <property type="component" value="Unassembled WGS sequence"/>
</dbReference>
<keyword evidence="10" id="KW-1185">Reference proteome</keyword>
<protein>
    <submittedName>
        <fullName evidence="9">Peptidoglycan-binding protein</fullName>
    </submittedName>
</protein>
<dbReference type="InterPro" id="IPR002477">
    <property type="entry name" value="Peptidoglycan-bd-like"/>
</dbReference>
<dbReference type="PANTHER" id="PTHR30582:SF2">
    <property type="entry name" value="L,D-TRANSPEPTIDASE YCIB-RELATED"/>
    <property type="match status" value="1"/>
</dbReference>
<evidence type="ECO:0000256" key="7">
    <source>
        <dbReference type="SAM" id="SignalP"/>
    </source>
</evidence>
<dbReference type="PANTHER" id="PTHR30582">
    <property type="entry name" value="L,D-TRANSPEPTIDASE"/>
    <property type="match status" value="1"/>
</dbReference>
<dbReference type="PROSITE" id="PS52029">
    <property type="entry name" value="LD_TPASE"/>
    <property type="match status" value="1"/>
</dbReference>
<evidence type="ECO:0000313" key="10">
    <source>
        <dbReference type="Proteomes" id="UP001566476"/>
    </source>
</evidence>
<evidence type="ECO:0000256" key="3">
    <source>
        <dbReference type="ARBA" id="ARBA00022960"/>
    </source>
</evidence>
<dbReference type="RefSeq" id="WP_370717549.1">
    <property type="nucleotide sequence ID" value="NZ_JBGGTQ010000002.1"/>
</dbReference>
<dbReference type="EMBL" id="JBGGTQ010000002">
    <property type="protein sequence ID" value="MEZ0491507.1"/>
    <property type="molecule type" value="Genomic_DNA"/>
</dbReference>
<gene>
    <name evidence="9" type="ORF">AB2L28_04580</name>
</gene>
<evidence type="ECO:0000259" key="8">
    <source>
        <dbReference type="PROSITE" id="PS52029"/>
    </source>
</evidence>
<evidence type="ECO:0000256" key="4">
    <source>
        <dbReference type="ARBA" id="ARBA00022984"/>
    </source>
</evidence>
<evidence type="ECO:0000256" key="1">
    <source>
        <dbReference type="ARBA" id="ARBA00004752"/>
    </source>
</evidence>
<dbReference type="Pfam" id="PF01471">
    <property type="entry name" value="PG_binding_1"/>
    <property type="match status" value="1"/>
</dbReference>
<feature type="active site" description="Proton donor/acceptor" evidence="6">
    <location>
        <position position="228"/>
    </location>
</feature>